<dbReference type="PROSITE" id="PS00409">
    <property type="entry name" value="PROKAR_NTER_METHYL"/>
    <property type="match status" value="1"/>
</dbReference>
<dbReference type="KEGG" id="aei:AOY20_05350"/>
<dbReference type="EMBL" id="CP012808">
    <property type="protein sequence ID" value="ALH95010.1"/>
    <property type="molecule type" value="Genomic_DNA"/>
</dbReference>
<keyword evidence="3" id="KW-1185">Reference proteome</keyword>
<organism evidence="2 3">
    <name type="scientific">Acinetobacter equi</name>
    <dbReference type="NCBI Taxonomy" id="1324350"/>
    <lineage>
        <taxon>Bacteria</taxon>
        <taxon>Pseudomonadati</taxon>
        <taxon>Pseudomonadota</taxon>
        <taxon>Gammaproteobacteria</taxon>
        <taxon>Moraxellales</taxon>
        <taxon>Moraxellaceae</taxon>
        <taxon>Acinetobacter</taxon>
    </lineage>
</organism>
<evidence type="ECO:0008006" key="4">
    <source>
        <dbReference type="Google" id="ProtNLM"/>
    </source>
</evidence>
<dbReference type="Pfam" id="PF07963">
    <property type="entry name" value="N_methyl"/>
    <property type="match status" value="1"/>
</dbReference>
<dbReference type="AlphaFoldDB" id="A0A0N9V726"/>
<proteinExistence type="predicted"/>
<name>A0A0N9V726_9GAMM</name>
<evidence type="ECO:0000256" key="1">
    <source>
        <dbReference type="SAM" id="Phobius"/>
    </source>
</evidence>
<dbReference type="Proteomes" id="UP000064939">
    <property type="component" value="Chromosome"/>
</dbReference>
<dbReference type="InterPro" id="IPR045584">
    <property type="entry name" value="Pilin-like"/>
</dbReference>
<gene>
    <name evidence="2" type="ORF">AOY20_05350</name>
</gene>
<dbReference type="STRING" id="1324350.AOY20_05350"/>
<evidence type="ECO:0000313" key="3">
    <source>
        <dbReference type="Proteomes" id="UP000064939"/>
    </source>
</evidence>
<accession>A0A0N9V726</accession>
<dbReference type="NCBIfam" id="TIGR02532">
    <property type="entry name" value="IV_pilin_GFxxxE"/>
    <property type="match status" value="1"/>
</dbReference>
<keyword evidence="1" id="KW-0472">Membrane</keyword>
<dbReference type="Gene3D" id="3.30.700.10">
    <property type="entry name" value="Glycoprotein, Type 4 Pilin"/>
    <property type="match status" value="1"/>
</dbReference>
<evidence type="ECO:0000313" key="2">
    <source>
        <dbReference type="EMBL" id="ALH95010.1"/>
    </source>
</evidence>
<feature type="transmembrane region" description="Helical" evidence="1">
    <location>
        <begin position="12"/>
        <end position="37"/>
    </location>
</feature>
<keyword evidence="1" id="KW-1133">Transmembrane helix</keyword>
<protein>
    <recommendedName>
        <fullName evidence="4">Prepilin-type N-terminal cleavage/methylation domain-containing protein</fullName>
    </recommendedName>
</protein>
<dbReference type="RefSeq" id="WP_054580909.1">
    <property type="nucleotide sequence ID" value="NZ_CP012808.1"/>
</dbReference>
<dbReference type="InterPro" id="IPR012902">
    <property type="entry name" value="N_methyl_site"/>
</dbReference>
<reference evidence="2 3" key="1">
    <citation type="journal article" date="2015" name="Int. J. Syst. Evol. Microbiol.">
        <title>Acinetobacter equi sp. nov. isolated from horse faeces.</title>
        <authorList>
            <person name="Poppel M.T."/>
            <person name="Skiebe E."/>
            <person name="Laue M."/>
            <person name="Bergmann H."/>
            <person name="Ebersberger I."/>
            <person name="Garn T."/>
            <person name="Fruth A."/>
            <person name="Baumgardt S."/>
            <person name="Busse H.J."/>
            <person name="Wilharm G."/>
        </authorList>
    </citation>
    <scope>NUCLEOTIDE SEQUENCE [LARGE SCALE GENOMIC DNA]</scope>
    <source>
        <strain evidence="2 3">114</strain>
    </source>
</reference>
<dbReference type="SUPFAM" id="SSF54523">
    <property type="entry name" value="Pili subunits"/>
    <property type="match status" value="1"/>
</dbReference>
<keyword evidence="1" id="KW-0812">Transmembrane</keyword>
<sequence length="160" mass="17594">MGVIKINAGFSLIELMVTLVIVAILAVIAVPSFGLMLNKYHLNKSVQELISVLKKAKSKAVLERRNIIVDIGTISTETIVDEETNSKLYWTPSGKAFLKSDQIQLTFLPNGLIKEQNANEVLSGDLSFFICDQELDSHLSKTISISKIGKIQSIEDGECL</sequence>